<dbReference type="SMART" id="SM00387">
    <property type="entry name" value="HATPase_c"/>
    <property type="match status" value="1"/>
</dbReference>
<dbReference type="InterPro" id="IPR036890">
    <property type="entry name" value="HATPase_C_sf"/>
</dbReference>
<evidence type="ECO:0000256" key="5">
    <source>
        <dbReference type="ARBA" id="ARBA00022777"/>
    </source>
</evidence>
<dbReference type="PANTHER" id="PTHR43047:SF72">
    <property type="entry name" value="OSMOSENSING HISTIDINE PROTEIN KINASE SLN1"/>
    <property type="match status" value="1"/>
</dbReference>
<dbReference type="AlphaFoldDB" id="A0A2Z5UUL4"/>
<evidence type="ECO:0000256" key="1">
    <source>
        <dbReference type="ARBA" id="ARBA00000085"/>
    </source>
</evidence>
<evidence type="ECO:0000256" key="2">
    <source>
        <dbReference type="ARBA" id="ARBA00012438"/>
    </source>
</evidence>
<dbReference type="Gene3D" id="1.10.287.130">
    <property type="match status" value="1"/>
</dbReference>
<sequence>MLDAFGINYSAFDINGNSIVQNKSMQSTISKGEVIAEKIDQPSWENCKKIMRSLKGELTEEEFKGKYYLSLKQPIIENNQCVGIVIISFDVTEKKQGEIAERAKQIFSMNMAHDIRTPFSAIVGFAQLQAMGVLKTPEEVQNYGKMVSDSGTQVLEILNAGLCALDKNEIDVIKKDKIDLYKFAIEMQALITPSIYMERLDFELNVDKNIGEIVTDKIRLKQILTNLLSNAVKFTPKGKGKVTLSFEKTDKLKITVSDTGIGISEEDHARIFDKFVKIKPSYESPVFTGSGMGLYLTKKYVEELNGKINLISSFGEGSTFQLEIPSLS</sequence>
<dbReference type="InterPro" id="IPR005467">
    <property type="entry name" value="His_kinase_dom"/>
</dbReference>
<dbReference type="PROSITE" id="PS50109">
    <property type="entry name" value="HIS_KIN"/>
    <property type="match status" value="1"/>
</dbReference>
<dbReference type="EC" id="2.7.13.3" evidence="2"/>
<dbReference type="CDD" id="cd00082">
    <property type="entry name" value="HisKA"/>
    <property type="match status" value="1"/>
</dbReference>
<evidence type="ECO:0000313" key="7">
    <source>
        <dbReference type="EMBL" id="BBB14725.1"/>
    </source>
</evidence>
<dbReference type="SUPFAM" id="SSF47384">
    <property type="entry name" value="Homodimeric domain of signal transducing histidine kinase"/>
    <property type="match status" value="1"/>
</dbReference>
<dbReference type="PRINTS" id="PR00344">
    <property type="entry name" value="BCTRLSENSOR"/>
</dbReference>
<organism evidence="7 8">
    <name type="scientific">Candidatus Rickettsiella viridis</name>
    <dbReference type="NCBI Taxonomy" id="676208"/>
    <lineage>
        <taxon>Bacteria</taxon>
        <taxon>Pseudomonadati</taxon>
        <taxon>Pseudomonadota</taxon>
        <taxon>Gammaproteobacteria</taxon>
        <taxon>Legionellales</taxon>
        <taxon>Coxiellaceae</taxon>
        <taxon>Rickettsiella</taxon>
    </lineage>
</organism>
<reference evidence="7 8" key="1">
    <citation type="submission" date="2017-03" db="EMBL/GenBank/DDBJ databases">
        <title>The genome sequence of Candidatus Rickettsiella viridis.</title>
        <authorList>
            <person name="Nikoh N."/>
            <person name="Tsuchida T."/>
            <person name="Yamaguchi K."/>
            <person name="Maeda T."/>
            <person name="Shigenobu S."/>
            <person name="Fukatsu T."/>
        </authorList>
    </citation>
    <scope>NUCLEOTIDE SEQUENCE [LARGE SCALE GENOMIC DNA]</scope>
    <source>
        <strain evidence="7 8">Ap-RA04</strain>
    </source>
</reference>
<keyword evidence="3" id="KW-0597">Phosphoprotein</keyword>
<dbReference type="Pfam" id="PF02518">
    <property type="entry name" value="HATPase_c"/>
    <property type="match status" value="1"/>
</dbReference>
<dbReference type="InterPro" id="IPR003661">
    <property type="entry name" value="HisK_dim/P_dom"/>
</dbReference>
<dbReference type="CDD" id="cd16922">
    <property type="entry name" value="HATPase_EvgS-ArcB-TorS-like"/>
    <property type="match status" value="1"/>
</dbReference>
<dbReference type="PANTHER" id="PTHR43047">
    <property type="entry name" value="TWO-COMPONENT HISTIDINE PROTEIN KINASE"/>
    <property type="match status" value="1"/>
</dbReference>
<dbReference type="Pfam" id="PF00512">
    <property type="entry name" value="HisKA"/>
    <property type="match status" value="1"/>
</dbReference>
<gene>
    <name evidence="7" type="ORF">RVIR1_01880</name>
</gene>
<protein>
    <recommendedName>
        <fullName evidence="2">histidine kinase</fullName>
        <ecNumber evidence="2">2.7.13.3</ecNumber>
    </recommendedName>
</protein>
<feature type="domain" description="Histidine kinase" evidence="6">
    <location>
        <begin position="110"/>
        <end position="328"/>
    </location>
</feature>
<dbReference type="InterPro" id="IPR003594">
    <property type="entry name" value="HATPase_dom"/>
</dbReference>
<dbReference type="Proteomes" id="UP000282483">
    <property type="component" value="Chromosome"/>
</dbReference>
<dbReference type="InterPro" id="IPR004358">
    <property type="entry name" value="Sig_transdc_His_kin-like_C"/>
</dbReference>
<proteinExistence type="predicted"/>
<dbReference type="GO" id="GO:0000155">
    <property type="term" value="F:phosphorelay sensor kinase activity"/>
    <property type="evidence" value="ECO:0007669"/>
    <property type="project" value="InterPro"/>
</dbReference>
<keyword evidence="8" id="KW-1185">Reference proteome</keyword>
<dbReference type="GO" id="GO:0005886">
    <property type="term" value="C:plasma membrane"/>
    <property type="evidence" value="ECO:0007669"/>
    <property type="project" value="TreeGrafter"/>
</dbReference>
<keyword evidence="5 7" id="KW-0418">Kinase</keyword>
<dbReference type="Gene3D" id="3.30.565.10">
    <property type="entry name" value="Histidine kinase-like ATPase, C-terminal domain"/>
    <property type="match status" value="1"/>
</dbReference>
<evidence type="ECO:0000313" key="8">
    <source>
        <dbReference type="Proteomes" id="UP000282483"/>
    </source>
</evidence>
<dbReference type="KEGG" id="rvi:RVIR1_01880"/>
<dbReference type="EMBL" id="AP018005">
    <property type="protein sequence ID" value="BBB14725.1"/>
    <property type="molecule type" value="Genomic_DNA"/>
</dbReference>
<comment type="catalytic activity">
    <reaction evidence="1">
        <text>ATP + protein L-histidine = ADP + protein N-phospho-L-histidine.</text>
        <dbReference type="EC" id="2.7.13.3"/>
    </reaction>
</comment>
<dbReference type="InterPro" id="IPR036097">
    <property type="entry name" value="HisK_dim/P_sf"/>
</dbReference>
<name>A0A2Z5UUL4_9COXI</name>
<accession>A0A2Z5UUL4</accession>
<keyword evidence="4" id="KW-0808">Transferase</keyword>
<evidence type="ECO:0000256" key="3">
    <source>
        <dbReference type="ARBA" id="ARBA00022553"/>
    </source>
</evidence>
<evidence type="ECO:0000256" key="4">
    <source>
        <dbReference type="ARBA" id="ARBA00022679"/>
    </source>
</evidence>
<evidence type="ECO:0000259" key="6">
    <source>
        <dbReference type="PROSITE" id="PS50109"/>
    </source>
</evidence>
<dbReference type="SUPFAM" id="SSF55874">
    <property type="entry name" value="ATPase domain of HSP90 chaperone/DNA topoisomerase II/histidine kinase"/>
    <property type="match status" value="1"/>
</dbReference>
<dbReference type="GO" id="GO:0009927">
    <property type="term" value="F:histidine phosphotransfer kinase activity"/>
    <property type="evidence" value="ECO:0007669"/>
    <property type="project" value="TreeGrafter"/>
</dbReference>